<dbReference type="Pfam" id="PF00092">
    <property type="entry name" value="VWA"/>
    <property type="match status" value="1"/>
</dbReference>
<comment type="caution">
    <text evidence="4">The sequence shown here is derived from an EMBL/GenBank/DDBJ whole genome shotgun (WGS) entry which is preliminary data.</text>
</comment>
<dbReference type="SUPFAM" id="SSF49879">
    <property type="entry name" value="SMAD/FHA domain"/>
    <property type="match status" value="1"/>
</dbReference>
<dbReference type="SUPFAM" id="SSF53300">
    <property type="entry name" value="vWA-like"/>
    <property type="match status" value="1"/>
</dbReference>
<dbReference type="PROSITE" id="PS50234">
    <property type="entry name" value="VWFA"/>
    <property type="match status" value="1"/>
</dbReference>
<dbReference type="PROSITE" id="PS50006">
    <property type="entry name" value="FHA_DOMAIN"/>
    <property type="match status" value="1"/>
</dbReference>
<feature type="transmembrane region" description="Helical" evidence="1">
    <location>
        <begin position="335"/>
        <end position="355"/>
    </location>
</feature>
<dbReference type="InterPro" id="IPR036465">
    <property type="entry name" value="vWFA_dom_sf"/>
</dbReference>
<proteinExistence type="predicted"/>
<keyword evidence="1" id="KW-1133">Transmembrane helix</keyword>
<reference evidence="4 5" key="1">
    <citation type="submission" date="2024-09" db="EMBL/GenBank/DDBJ databases">
        <title>Laminarin stimulates single cell rates of sulfate reduction while oxygen inhibits transcriptomic activity in coastal marine sediment.</title>
        <authorList>
            <person name="Lindsay M."/>
            <person name="Orcutt B."/>
            <person name="Emerson D."/>
            <person name="Stepanauskas R."/>
            <person name="D'Angelo T."/>
        </authorList>
    </citation>
    <scope>NUCLEOTIDE SEQUENCE [LARGE SCALE GENOMIC DNA]</scope>
    <source>
        <strain evidence="4">SAG AM-311-K15</strain>
    </source>
</reference>
<keyword evidence="1" id="KW-0812">Transmembrane</keyword>
<dbReference type="Gene3D" id="3.40.50.410">
    <property type="entry name" value="von Willebrand factor, type A domain"/>
    <property type="match status" value="1"/>
</dbReference>
<dbReference type="InterPro" id="IPR050923">
    <property type="entry name" value="Cell_Proc_Reg/RNA_Proc"/>
</dbReference>
<accession>A0ABV6YS48</accession>
<dbReference type="Proteomes" id="UP001594351">
    <property type="component" value="Unassembled WGS sequence"/>
</dbReference>
<dbReference type="SMART" id="SM00327">
    <property type="entry name" value="VWA"/>
    <property type="match status" value="1"/>
</dbReference>
<evidence type="ECO:0000256" key="1">
    <source>
        <dbReference type="SAM" id="Phobius"/>
    </source>
</evidence>
<name>A0ABV6YS48_UNCC1</name>
<feature type="domain" description="VWFA" evidence="3">
    <location>
        <begin position="94"/>
        <end position="260"/>
    </location>
</feature>
<gene>
    <name evidence="4" type="ORF">ACFL27_02210</name>
</gene>
<dbReference type="CDD" id="cd00198">
    <property type="entry name" value="vWFA"/>
    <property type="match status" value="1"/>
</dbReference>
<dbReference type="Pfam" id="PF00498">
    <property type="entry name" value="FHA"/>
    <property type="match status" value="1"/>
</dbReference>
<dbReference type="SMART" id="SM00240">
    <property type="entry name" value="FHA"/>
    <property type="match status" value="1"/>
</dbReference>
<evidence type="ECO:0000313" key="4">
    <source>
        <dbReference type="EMBL" id="MFC1848999.1"/>
    </source>
</evidence>
<dbReference type="EMBL" id="JBHPBY010000016">
    <property type="protein sequence ID" value="MFC1848999.1"/>
    <property type="molecule type" value="Genomic_DNA"/>
</dbReference>
<dbReference type="Gene3D" id="2.60.200.20">
    <property type="match status" value="1"/>
</dbReference>
<evidence type="ECO:0000259" key="3">
    <source>
        <dbReference type="PROSITE" id="PS50234"/>
    </source>
</evidence>
<sequence>MRQSRLLLDILLLFFLGGVILGAIKSSVGAAPSALDIKATSFDGTGRMITTVTIHDPTGIHLSDIDKTHVQVYVAGVEQELSALIDHEQPKQMSLALAIDTSGSMRHRLKLARDAASRFLDKLPPGTRYGIYSFNDKPVNDFTFSSNISQAQQAIHGLMHGGRYTALYDTIFLALKDLQQEKATSRILVVLTDGKDENSDKSLDNCLTLAGEIQFPLFTIAMGRKVYEKPLLKLAQFSGGKFFSQNASKEKGLDRFFNEISSFFKKTVGSYRIQIDEPELAVNTESATLKIMINKDQFHLENEVEIQYSEKSTTARKKQLLKRPEGQDKITTFSLLWIILGILLFAGSSIIIFILTRKRAPLRHCPKCGLVIPEYLEECLDCSDIEEYEEVKKDEAVLKKEFIDTEPAMAALEERLDKTLILLDIPILALMSGRKILKTFDLSTIDEITAGRSDVCDILLSDKSISSCHAKISQQGDNYYLEDLGSTNGTFVNEKRVIREKIKLNFGDAIRMGQTQFIFKLDQRKPM</sequence>
<keyword evidence="5" id="KW-1185">Reference proteome</keyword>
<dbReference type="CDD" id="cd00060">
    <property type="entry name" value="FHA"/>
    <property type="match status" value="1"/>
</dbReference>
<dbReference type="InterPro" id="IPR000253">
    <property type="entry name" value="FHA_dom"/>
</dbReference>
<keyword evidence="1" id="KW-0472">Membrane</keyword>
<dbReference type="InterPro" id="IPR008984">
    <property type="entry name" value="SMAD_FHA_dom_sf"/>
</dbReference>
<organism evidence="4 5">
    <name type="scientific">candidate division CSSED10-310 bacterium</name>
    <dbReference type="NCBI Taxonomy" id="2855610"/>
    <lineage>
        <taxon>Bacteria</taxon>
        <taxon>Bacteria division CSSED10-310</taxon>
    </lineage>
</organism>
<evidence type="ECO:0000259" key="2">
    <source>
        <dbReference type="PROSITE" id="PS50006"/>
    </source>
</evidence>
<dbReference type="PANTHER" id="PTHR23308">
    <property type="entry name" value="NUCLEAR INHIBITOR OF PROTEIN PHOSPHATASE-1"/>
    <property type="match status" value="1"/>
</dbReference>
<protein>
    <submittedName>
        <fullName evidence="4">FHA domain-containing protein</fullName>
    </submittedName>
</protein>
<feature type="domain" description="FHA" evidence="2">
    <location>
        <begin position="448"/>
        <end position="497"/>
    </location>
</feature>
<evidence type="ECO:0000313" key="5">
    <source>
        <dbReference type="Proteomes" id="UP001594351"/>
    </source>
</evidence>
<dbReference type="InterPro" id="IPR002035">
    <property type="entry name" value="VWF_A"/>
</dbReference>